<evidence type="ECO:0000313" key="2">
    <source>
        <dbReference type="Proteomes" id="UP001500711"/>
    </source>
</evidence>
<reference evidence="2" key="1">
    <citation type="journal article" date="2019" name="Int. J. Syst. Evol. Microbiol.">
        <title>The Global Catalogue of Microorganisms (GCM) 10K type strain sequencing project: providing services to taxonomists for standard genome sequencing and annotation.</title>
        <authorList>
            <consortium name="The Broad Institute Genomics Platform"/>
            <consortium name="The Broad Institute Genome Sequencing Center for Infectious Disease"/>
            <person name="Wu L."/>
            <person name="Ma J."/>
        </authorList>
    </citation>
    <scope>NUCLEOTIDE SEQUENCE [LARGE SCALE GENOMIC DNA]</scope>
    <source>
        <strain evidence="2">JCM 17494</strain>
    </source>
</reference>
<dbReference type="Proteomes" id="UP001500711">
    <property type="component" value="Unassembled WGS sequence"/>
</dbReference>
<gene>
    <name evidence="1" type="ORF">GCM10022267_40950</name>
</gene>
<organism evidence="1 2">
    <name type="scientific">Lentzea roselyniae</name>
    <dbReference type="NCBI Taxonomy" id="531940"/>
    <lineage>
        <taxon>Bacteria</taxon>
        <taxon>Bacillati</taxon>
        <taxon>Actinomycetota</taxon>
        <taxon>Actinomycetes</taxon>
        <taxon>Pseudonocardiales</taxon>
        <taxon>Pseudonocardiaceae</taxon>
        <taxon>Lentzea</taxon>
    </lineage>
</organism>
<sequence>MRQLALRVRVELCGDPTALGVPFRAQFAQHGHGALVAFLGGDDNCVQALRRSFGEQGSGGRFVVRQCAVRDPDVVRHELHDKESDHIYNHFGKIYCFSVD</sequence>
<dbReference type="EMBL" id="BAABBE010000010">
    <property type="protein sequence ID" value="GAA3650366.1"/>
    <property type="molecule type" value="Genomic_DNA"/>
</dbReference>
<proteinExistence type="predicted"/>
<accession>A0ABP7B6J1</accession>
<evidence type="ECO:0000313" key="1">
    <source>
        <dbReference type="EMBL" id="GAA3650366.1"/>
    </source>
</evidence>
<comment type="caution">
    <text evidence="1">The sequence shown here is derived from an EMBL/GenBank/DDBJ whole genome shotgun (WGS) entry which is preliminary data.</text>
</comment>
<keyword evidence="2" id="KW-1185">Reference proteome</keyword>
<name>A0ABP7B6J1_9PSEU</name>
<protein>
    <submittedName>
        <fullName evidence="1">Uncharacterized protein</fullName>
    </submittedName>
</protein>